<evidence type="ECO:0000256" key="1">
    <source>
        <dbReference type="ARBA" id="ARBA00022478"/>
    </source>
</evidence>
<dbReference type="PANTHER" id="PTHR11800">
    <property type="entry name" value="DNA-DIRECTED RNA POLYMERASE"/>
    <property type="match status" value="1"/>
</dbReference>
<evidence type="ECO:0000256" key="2">
    <source>
        <dbReference type="ARBA" id="ARBA00023163"/>
    </source>
</evidence>
<dbReference type="RefSeq" id="XP_036354956.1">
    <property type="nucleotide sequence ID" value="XM_036499063.1"/>
</dbReference>
<evidence type="ECO:0000313" key="3">
    <source>
        <dbReference type="Proteomes" id="UP000515154"/>
    </source>
</evidence>
<dbReference type="GO" id="GO:0006366">
    <property type="term" value="P:transcription by RNA polymerase II"/>
    <property type="evidence" value="ECO:0007669"/>
    <property type="project" value="TreeGrafter"/>
</dbReference>
<dbReference type="GO" id="GO:0003899">
    <property type="term" value="F:DNA-directed RNA polymerase activity"/>
    <property type="evidence" value="ECO:0007669"/>
    <property type="project" value="TreeGrafter"/>
</dbReference>
<protein>
    <submittedName>
        <fullName evidence="4">DNA-directed RNA polymerase II subunit RPB3-like</fullName>
    </submittedName>
</protein>
<name>A0A7E6EH91_9MOLL</name>
<dbReference type="InterPro" id="IPR036603">
    <property type="entry name" value="RBP11-like"/>
</dbReference>
<organism evidence="3 4">
    <name type="scientific">Octopus sinensis</name>
    <name type="common">East Asian common octopus</name>
    <dbReference type="NCBI Taxonomy" id="2607531"/>
    <lineage>
        <taxon>Eukaryota</taxon>
        <taxon>Metazoa</taxon>
        <taxon>Spiralia</taxon>
        <taxon>Lophotrochozoa</taxon>
        <taxon>Mollusca</taxon>
        <taxon>Cephalopoda</taxon>
        <taxon>Coleoidea</taxon>
        <taxon>Octopodiformes</taxon>
        <taxon>Octopoda</taxon>
        <taxon>Incirrata</taxon>
        <taxon>Octopodidae</taxon>
        <taxon>Octopus</taxon>
    </lineage>
</organism>
<dbReference type="PANTHER" id="PTHR11800:SF2">
    <property type="entry name" value="DNA-DIRECTED RNA POLYMERASE II SUBUNIT RPB3"/>
    <property type="match status" value="1"/>
</dbReference>
<dbReference type="Proteomes" id="UP000515154">
    <property type="component" value="Unplaced"/>
</dbReference>
<gene>
    <name evidence="4" type="primary">LOC115228972</name>
</gene>
<dbReference type="KEGG" id="osn:115228972"/>
<sequence>MPIRGNVESTLYKKPEDDILIVKMRAGQELKFHAYARKGIAKEHAKWDACASVAFEYDPDNILRHTTFPNPTEWFLWAFMNYRPRSEFSDLADNEGYVSSLCLAEGKYDYNKHADMFYFNVESSGALKATNIVFSAISALKNKINNIGMELDALKSTAC</sequence>
<dbReference type="SUPFAM" id="SSF56553">
    <property type="entry name" value="Insert subdomain of RNA polymerase alpha subunit"/>
    <property type="match status" value="1"/>
</dbReference>
<dbReference type="SUPFAM" id="SSF55257">
    <property type="entry name" value="RBP11-like subunits of RNA polymerase"/>
    <property type="match status" value="1"/>
</dbReference>
<dbReference type="AlphaFoldDB" id="A0A7E6EH91"/>
<keyword evidence="2" id="KW-0804">Transcription</keyword>
<keyword evidence="3" id="KW-1185">Reference proteome</keyword>
<keyword evidence="1" id="KW-0240">DNA-directed RNA polymerase</keyword>
<accession>A0A7E6EH91</accession>
<reference evidence="4" key="1">
    <citation type="submission" date="2025-08" db="UniProtKB">
        <authorList>
            <consortium name="RefSeq"/>
        </authorList>
    </citation>
    <scope>IDENTIFICATION</scope>
</reference>
<evidence type="ECO:0000313" key="4">
    <source>
        <dbReference type="RefSeq" id="XP_036354956.1"/>
    </source>
</evidence>
<dbReference type="InterPro" id="IPR036643">
    <property type="entry name" value="RNApol_insert_sf"/>
</dbReference>
<dbReference type="GO" id="GO:0046983">
    <property type="term" value="F:protein dimerization activity"/>
    <property type="evidence" value="ECO:0007669"/>
    <property type="project" value="InterPro"/>
</dbReference>
<dbReference type="Gene3D" id="3.30.1360.10">
    <property type="entry name" value="RNA polymerase, RBP11-like subunit"/>
    <property type="match status" value="1"/>
</dbReference>
<proteinExistence type="predicted"/>
<dbReference type="GO" id="GO:0005665">
    <property type="term" value="C:RNA polymerase II, core complex"/>
    <property type="evidence" value="ECO:0007669"/>
    <property type="project" value="TreeGrafter"/>
</dbReference>
<dbReference type="InterPro" id="IPR050518">
    <property type="entry name" value="Rpo3/RPB3_RNA_Pol_subunit"/>
</dbReference>